<feature type="transmembrane region" description="Helical" evidence="2">
    <location>
        <begin position="6"/>
        <end position="29"/>
    </location>
</feature>
<proteinExistence type="predicted"/>
<dbReference type="AlphaFoldDB" id="A0A4C1TUL9"/>
<dbReference type="EMBL" id="BGZK01000088">
    <property type="protein sequence ID" value="GBP17598.1"/>
    <property type="molecule type" value="Genomic_DNA"/>
</dbReference>
<keyword evidence="2" id="KW-0812">Transmembrane</keyword>
<sequence length="254" mass="27679">MATLRLIPLCLCALIVTTSADFTVGMRLMRKMYDKCQKSQEIVKCFKMQAAKLADRAARMETLPILDGVTLVRRPDLGRAFPSTLPEGDLNSLTAEQVDKLLEITTSKLLQTHKLNIVPSNLGGDLGRSFDEARGKMKKYIGPIITGLAIKGGFVAMAFQAIALLAGKALLIGKIALLLSVIIGLKKLVAGGEAHEKTTYEIVKHPQVSQSHTYSSSHFGNDFDTTGPSGHYKRSVEEEAAAQDRAYQAYAKKQ</sequence>
<reference evidence="3 4" key="1">
    <citation type="journal article" date="2019" name="Commun. Biol.">
        <title>The bagworm genome reveals a unique fibroin gene that provides high tensile strength.</title>
        <authorList>
            <person name="Kono N."/>
            <person name="Nakamura H."/>
            <person name="Ohtoshi R."/>
            <person name="Tomita M."/>
            <person name="Numata K."/>
            <person name="Arakawa K."/>
        </authorList>
    </citation>
    <scope>NUCLEOTIDE SEQUENCE [LARGE SCALE GENOMIC DNA]</scope>
</reference>
<dbReference type="GO" id="GO:0016020">
    <property type="term" value="C:membrane"/>
    <property type="evidence" value="ECO:0007669"/>
    <property type="project" value="TreeGrafter"/>
</dbReference>
<keyword evidence="4" id="KW-1185">Reference proteome</keyword>
<dbReference type="OrthoDB" id="8189012at2759"/>
<feature type="region of interest" description="Disordered" evidence="1">
    <location>
        <begin position="213"/>
        <end position="237"/>
    </location>
</feature>
<feature type="transmembrane region" description="Helical" evidence="2">
    <location>
        <begin position="140"/>
        <end position="163"/>
    </location>
</feature>
<evidence type="ECO:0000256" key="1">
    <source>
        <dbReference type="SAM" id="MobiDB-lite"/>
    </source>
</evidence>
<dbReference type="PANTHER" id="PTHR21879">
    <property type="entry name" value="FI03362P-RELATED-RELATED"/>
    <property type="match status" value="1"/>
</dbReference>
<evidence type="ECO:0000313" key="4">
    <source>
        <dbReference type="Proteomes" id="UP000299102"/>
    </source>
</evidence>
<dbReference type="STRING" id="151549.A0A4C1TUL9"/>
<evidence type="ECO:0000313" key="3">
    <source>
        <dbReference type="EMBL" id="GBP17598.1"/>
    </source>
</evidence>
<dbReference type="Pfam" id="PF07898">
    <property type="entry name" value="DUF1676"/>
    <property type="match status" value="1"/>
</dbReference>
<comment type="caution">
    <text evidence="3">The sequence shown here is derived from an EMBL/GenBank/DDBJ whole genome shotgun (WGS) entry which is preliminary data.</text>
</comment>
<name>A0A4C1TUL9_EUMVA</name>
<dbReference type="Proteomes" id="UP000299102">
    <property type="component" value="Unassembled WGS sequence"/>
</dbReference>
<organism evidence="3 4">
    <name type="scientific">Eumeta variegata</name>
    <name type="common">Bagworm moth</name>
    <name type="synonym">Eumeta japonica</name>
    <dbReference type="NCBI Taxonomy" id="151549"/>
    <lineage>
        <taxon>Eukaryota</taxon>
        <taxon>Metazoa</taxon>
        <taxon>Ecdysozoa</taxon>
        <taxon>Arthropoda</taxon>
        <taxon>Hexapoda</taxon>
        <taxon>Insecta</taxon>
        <taxon>Pterygota</taxon>
        <taxon>Neoptera</taxon>
        <taxon>Endopterygota</taxon>
        <taxon>Lepidoptera</taxon>
        <taxon>Glossata</taxon>
        <taxon>Ditrysia</taxon>
        <taxon>Tineoidea</taxon>
        <taxon>Psychidae</taxon>
        <taxon>Oiketicinae</taxon>
        <taxon>Eumeta</taxon>
    </lineage>
</organism>
<keyword evidence="2" id="KW-0472">Membrane</keyword>
<gene>
    <name evidence="3" type="ORF">EVAR_12305_1</name>
</gene>
<dbReference type="PANTHER" id="PTHR21879:SF7">
    <property type="entry name" value="OSIRIS 11"/>
    <property type="match status" value="1"/>
</dbReference>
<evidence type="ECO:0000256" key="2">
    <source>
        <dbReference type="SAM" id="Phobius"/>
    </source>
</evidence>
<dbReference type="InterPro" id="IPR012464">
    <property type="entry name" value="DUF1676"/>
</dbReference>
<feature type="compositionally biased region" description="Polar residues" evidence="1">
    <location>
        <begin position="213"/>
        <end position="228"/>
    </location>
</feature>
<evidence type="ECO:0008006" key="5">
    <source>
        <dbReference type="Google" id="ProtNLM"/>
    </source>
</evidence>
<accession>A0A4C1TUL9</accession>
<feature type="transmembrane region" description="Helical" evidence="2">
    <location>
        <begin position="169"/>
        <end position="189"/>
    </location>
</feature>
<protein>
    <recommendedName>
        <fullName evidence="5">Protein osiris 11</fullName>
    </recommendedName>
</protein>
<keyword evidence="2" id="KW-1133">Transmembrane helix</keyword>